<keyword evidence="1" id="KW-1133">Transmembrane helix</keyword>
<feature type="transmembrane region" description="Helical" evidence="1">
    <location>
        <begin position="57"/>
        <end position="75"/>
    </location>
</feature>
<keyword evidence="1" id="KW-0472">Membrane</keyword>
<keyword evidence="3" id="KW-1185">Reference proteome</keyword>
<feature type="transmembrane region" description="Helical" evidence="1">
    <location>
        <begin position="129"/>
        <end position="153"/>
    </location>
</feature>
<gene>
    <name evidence="2" type="ORF">ACGU38_02285</name>
</gene>
<comment type="caution">
    <text evidence="2">The sequence shown here is derived from an EMBL/GenBank/DDBJ whole genome shotgun (WGS) entry which is preliminary data.</text>
</comment>
<evidence type="ECO:0000256" key="1">
    <source>
        <dbReference type="SAM" id="Phobius"/>
    </source>
</evidence>
<sequence>MSAGEAEGDVVRLRKRDVVGLLGCLVVGGAVLVFAIGGTRWFSRHIAPVVYDVPGGSWTVGAGLGLLSLVGWAGLLADRFGDAVGTSGASRAADVVARVGCGAAAVAPIVFLVSGLQGRNCRSYEPGCAYISGTGPAVLVYVAVTGGLGWLFYRRRRAVLDERRARERDRLRKLRKKGKGKSRRAAAGR</sequence>
<keyword evidence="1" id="KW-0812">Transmembrane</keyword>
<feature type="transmembrane region" description="Helical" evidence="1">
    <location>
        <begin position="18"/>
        <end position="37"/>
    </location>
</feature>
<accession>A0ABW7DTV1</accession>
<feature type="transmembrane region" description="Helical" evidence="1">
    <location>
        <begin position="95"/>
        <end position="117"/>
    </location>
</feature>
<proteinExistence type="predicted"/>
<reference evidence="2 3" key="1">
    <citation type="submission" date="2024-10" db="EMBL/GenBank/DDBJ databases">
        <title>Draft genome assembly of a novel steroid transforming actinomycete isolated from African clawed frog Xenopus laevis.</title>
        <authorList>
            <person name="Bragin E."/>
            <person name="Kollerov V."/>
            <person name="Donova M.V."/>
        </authorList>
    </citation>
    <scope>NUCLEOTIDE SEQUENCE [LARGE SCALE GENOMIC DNA]</scope>
    <source>
        <strain evidence="2 3">MTOC-St3</strain>
    </source>
</reference>
<evidence type="ECO:0000313" key="2">
    <source>
        <dbReference type="EMBL" id="MFG6294186.1"/>
    </source>
</evidence>
<evidence type="ECO:0000313" key="3">
    <source>
        <dbReference type="Proteomes" id="UP001605990"/>
    </source>
</evidence>
<organism evidence="2 3">
    <name type="scientific">Streptomyces rochei</name>
    <name type="common">Streptomyces parvullus</name>
    <dbReference type="NCBI Taxonomy" id="1928"/>
    <lineage>
        <taxon>Bacteria</taxon>
        <taxon>Bacillati</taxon>
        <taxon>Actinomycetota</taxon>
        <taxon>Actinomycetes</taxon>
        <taxon>Kitasatosporales</taxon>
        <taxon>Streptomycetaceae</taxon>
        <taxon>Streptomyces</taxon>
        <taxon>Streptomyces rochei group</taxon>
    </lineage>
</organism>
<dbReference type="RefSeq" id="WP_385630454.1">
    <property type="nucleotide sequence ID" value="NZ_JBHVZP010000011.1"/>
</dbReference>
<name>A0ABW7DTV1_STRRO</name>
<evidence type="ECO:0008006" key="4">
    <source>
        <dbReference type="Google" id="ProtNLM"/>
    </source>
</evidence>
<protein>
    <recommendedName>
        <fullName evidence="4">Integral membrane protein</fullName>
    </recommendedName>
</protein>
<dbReference type="Proteomes" id="UP001605990">
    <property type="component" value="Unassembled WGS sequence"/>
</dbReference>
<dbReference type="EMBL" id="JBIENY010000033">
    <property type="protein sequence ID" value="MFG6294186.1"/>
    <property type="molecule type" value="Genomic_DNA"/>
</dbReference>